<dbReference type="OrthoDB" id="196957at2759"/>
<reference evidence="4" key="1">
    <citation type="submission" date="2010-02" db="EMBL/GenBank/DDBJ databases">
        <title>Sequencing and annotation of the Blastocystis hominis genome.</title>
        <authorList>
            <person name="Wincker P."/>
        </authorList>
    </citation>
    <scope>NUCLEOTIDE SEQUENCE</scope>
    <source>
        <strain evidence="4">Singapore isolate B</strain>
    </source>
</reference>
<sequence>MQVATEIYSCKPPTRVVVPFVGDLSSNRFLLATSNITDDNEIHLVEYNSRNKNVYSECIYKHNGQIFGLSPCPYDPELCFAIVGCDSDTKKGILYHLGNLPLTHISEEKDQDQDIPGEPEADNASADSISDAPDNLDSAENPSNPSHLEAAKDTENAENAENLDTSEHIEASESADANVSADAGAGADAAADSASAPASAPAPSDPTSVPASASVPVAAPSSPIDAAEGDAKHADATPAEEAECLPDDKRDVPAATPLPTELSVLSTAPRDNIVSAIWHPGNLEQGTLPHELILVYRSGYAGYRVTDAGQLEELFFYSFKEPCQAAAWDPLHTQLLAVAQGRAVRVINISDNSVLCCAEQAHAEAVQCMEFNPNRPSILCTGGRDGVVTLWHVSRRGMEVEKTVQAHTHW</sequence>
<keyword evidence="5" id="KW-1185">Reference proteome</keyword>
<evidence type="ECO:0000313" key="5">
    <source>
        <dbReference type="Proteomes" id="UP000008312"/>
    </source>
</evidence>
<accession>D8M6N0</accession>
<dbReference type="EMBL" id="FN668661">
    <property type="protein sequence ID" value="CBK23448.2"/>
    <property type="molecule type" value="Genomic_DNA"/>
</dbReference>
<feature type="compositionally biased region" description="Low complexity" evidence="3">
    <location>
        <begin position="174"/>
        <end position="226"/>
    </location>
</feature>
<dbReference type="PROSITE" id="PS50294">
    <property type="entry name" value="WD_REPEATS_REGION"/>
    <property type="match status" value="1"/>
</dbReference>
<feature type="repeat" description="WD" evidence="2">
    <location>
        <begin position="359"/>
        <end position="394"/>
    </location>
</feature>
<dbReference type="PROSITE" id="PS50082">
    <property type="entry name" value="WD_REPEATS_2"/>
    <property type="match status" value="1"/>
</dbReference>
<proteinExistence type="inferred from homology"/>
<evidence type="ECO:0000256" key="1">
    <source>
        <dbReference type="ARBA" id="ARBA00005672"/>
    </source>
</evidence>
<dbReference type="InParanoid" id="D8M6N0"/>
<dbReference type="GO" id="GO:0016567">
    <property type="term" value="P:protein ubiquitination"/>
    <property type="evidence" value="ECO:0007669"/>
    <property type="project" value="TreeGrafter"/>
</dbReference>
<dbReference type="InterPro" id="IPR040323">
    <property type="entry name" value="EIPR1"/>
</dbReference>
<feature type="region of interest" description="Disordered" evidence="3">
    <location>
        <begin position="109"/>
        <end position="258"/>
    </location>
</feature>
<feature type="compositionally biased region" description="Low complexity" evidence="3">
    <location>
        <begin position="122"/>
        <end position="133"/>
    </location>
</feature>
<dbReference type="InterPro" id="IPR015943">
    <property type="entry name" value="WD40/YVTN_repeat-like_dom_sf"/>
</dbReference>
<dbReference type="Proteomes" id="UP000008312">
    <property type="component" value="Unassembled WGS sequence"/>
</dbReference>
<organism evidence="4">
    <name type="scientific">Blastocystis hominis</name>
    <dbReference type="NCBI Taxonomy" id="12968"/>
    <lineage>
        <taxon>Eukaryota</taxon>
        <taxon>Sar</taxon>
        <taxon>Stramenopiles</taxon>
        <taxon>Bigyra</taxon>
        <taxon>Opalozoa</taxon>
        <taxon>Opalinata</taxon>
        <taxon>Blastocystidae</taxon>
        <taxon>Blastocystis</taxon>
    </lineage>
</organism>
<dbReference type="InterPro" id="IPR036322">
    <property type="entry name" value="WD40_repeat_dom_sf"/>
</dbReference>
<dbReference type="GeneID" id="24920430"/>
<dbReference type="PANTHER" id="PTHR14205">
    <property type="entry name" value="WD-REPEAT PROTEIN"/>
    <property type="match status" value="1"/>
</dbReference>
<dbReference type="SUPFAM" id="SSF50978">
    <property type="entry name" value="WD40 repeat-like"/>
    <property type="match status" value="1"/>
</dbReference>
<dbReference type="AlphaFoldDB" id="D8M6N0"/>
<dbReference type="RefSeq" id="XP_012897496.1">
    <property type="nucleotide sequence ID" value="XM_013042042.1"/>
</dbReference>
<dbReference type="InterPro" id="IPR001680">
    <property type="entry name" value="WD40_rpt"/>
</dbReference>
<evidence type="ECO:0000256" key="3">
    <source>
        <dbReference type="SAM" id="MobiDB-lite"/>
    </source>
</evidence>
<name>D8M6N0_BLAHO</name>
<evidence type="ECO:0000313" key="4">
    <source>
        <dbReference type="EMBL" id="CBK23448.2"/>
    </source>
</evidence>
<dbReference type="Gene3D" id="2.130.10.10">
    <property type="entry name" value="YVTN repeat-like/Quinoprotein amine dehydrogenase"/>
    <property type="match status" value="1"/>
</dbReference>
<feature type="compositionally biased region" description="Acidic residues" evidence="3">
    <location>
        <begin position="109"/>
        <end position="121"/>
    </location>
</feature>
<dbReference type="PANTHER" id="PTHR14205:SF15">
    <property type="entry name" value="EARP AND GARP COMPLEX-INTERACTING PROTEIN 1"/>
    <property type="match status" value="1"/>
</dbReference>
<keyword evidence="2" id="KW-0853">WD repeat</keyword>
<comment type="similarity">
    <text evidence="1">Belongs to the WD repeat EIPR1 family.</text>
</comment>
<protein>
    <submittedName>
        <fullName evidence="4">Uncharacterized protein</fullName>
    </submittedName>
</protein>
<evidence type="ECO:0000256" key="2">
    <source>
        <dbReference type="PROSITE-ProRule" id="PRU00221"/>
    </source>
</evidence>
<gene>
    <name evidence="4" type="ORF">GSBLH_T00003326001</name>
</gene>
<dbReference type="SMART" id="SM00320">
    <property type="entry name" value="WD40"/>
    <property type="match status" value="2"/>
</dbReference>